<evidence type="ECO:0000313" key="4">
    <source>
        <dbReference type="Proteomes" id="UP000272400"/>
    </source>
</evidence>
<sequence length="158" mass="16215">MTGRRAETVLPGVPEAAAVARRWLAGFLGAAHPVVDTAVLLLSEVFANACLHSRSGEPGGTVVIRAEAAGCGVRVEVVDEGGWPGPLSVADPGSGAESGRGLWLLDALAKEWNAENLPDGGRRVAFTVEAGVVLRSGGSWPSSTGCAVPANPRGRRIR</sequence>
<dbReference type="InterPro" id="IPR050267">
    <property type="entry name" value="Anti-sigma-factor_SerPK"/>
</dbReference>
<feature type="domain" description="Histidine kinase/HSP90-like ATPase" evidence="2">
    <location>
        <begin position="13"/>
        <end position="124"/>
    </location>
</feature>
<dbReference type="Gene3D" id="3.30.565.10">
    <property type="entry name" value="Histidine kinase-like ATPase, C-terminal domain"/>
    <property type="match status" value="1"/>
</dbReference>
<dbReference type="PANTHER" id="PTHR35526">
    <property type="entry name" value="ANTI-SIGMA-F FACTOR RSBW-RELATED"/>
    <property type="match status" value="1"/>
</dbReference>
<keyword evidence="1" id="KW-0418">Kinase</keyword>
<reference evidence="3 4" key="1">
    <citation type="submission" date="2018-11" db="EMBL/GenBank/DDBJ databases">
        <title>Sequencing the genomes of 1000 actinobacteria strains.</title>
        <authorList>
            <person name="Klenk H.-P."/>
        </authorList>
    </citation>
    <scope>NUCLEOTIDE SEQUENCE [LARGE SCALE GENOMIC DNA]</scope>
    <source>
        <strain evidence="3 4">DSM 44254</strain>
    </source>
</reference>
<proteinExistence type="predicted"/>
<dbReference type="PANTHER" id="PTHR35526:SF3">
    <property type="entry name" value="ANTI-SIGMA-F FACTOR RSBW"/>
    <property type="match status" value="1"/>
</dbReference>
<dbReference type="Proteomes" id="UP000272400">
    <property type="component" value="Unassembled WGS sequence"/>
</dbReference>
<name>A0A3N1D1F1_9ACTN</name>
<protein>
    <submittedName>
        <fullName evidence="3">Anti-sigma regulatory factor (Ser/Thr protein kinase)</fullName>
    </submittedName>
</protein>
<dbReference type="RefSeq" id="WP_170201545.1">
    <property type="nucleotide sequence ID" value="NZ_RJKE01000001.1"/>
</dbReference>
<gene>
    <name evidence="3" type="ORF">EDD29_4965</name>
</gene>
<accession>A0A3N1D1F1</accession>
<evidence type="ECO:0000256" key="1">
    <source>
        <dbReference type="ARBA" id="ARBA00022527"/>
    </source>
</evidence>
<dbReference type="CDD" id="cd16936">
    <property type="entry name" value="HATPase_RsbW-like"/>
    <property type="match status" value="1"/>
</dbReference>
<keyword evidence="1" id="KW-0723">Serine/threonine-protein kinase</keyword>
<dbReference type="SUPFAM" id="SSF55874">
    <property type="entry name" value="ATPase domain of HSP90 chaperone/DNA topoisomerase II/histidine kinase"/>
    <property type="match status" value="1"/>
</dbReference>
<keyword evidence="4" id="KW-1185">Reference proteome</keyword>
<evidence type="ECO:0000313" key="3">
    <source>
        <dbReference type="EMBL" id="ROO87363.1"/>
    </source>
</evidence>
<dbReference type="EMBL" id="RJKE01000001">
    <property type="protein sequence ID" value="ROO87363.1"/>
    <property type="molecule type" value="Genomic_DNA"/>
</dbReference>
<dbReference type="Pfam" id="PF13581">
    <property type="entry name" value="HATPase_c_2"/>
    <property type="match status" value="1"/>
</dbReference>
<organism evidence="3 4">
    <name type="scientific">Actinocorallia herbida</name>
    <dbReference type="NCBI Taxonomy" id="58109"/>
    <lineage>
        <taxon>Bacteria</taxon>
        <taxon>Bacillati</taxon>
        <taxon>Actinomycetota</taxon>
        <taxon>Actinomycetes</taxon>
        <taxon>Streptosporangiales</taxon>
        <taxon>Thermomonosporaceae</taxon>
        <taxon>Actinocorallia</taxon>
    </lineage>
</organism>
<dbReference type="InterPro" id="IPR003594">
    <property type="entry name" value="HATPase_dom"/>
</dbReference>
<comment type="caution">
    <text evidence="3">The sequence shown here is derived from an EMBL/GenBank/DDBJ whole genome shotgun (WGS) entry which is preliminary data.</text>
</comment>
<dbReference type="AlphaFoldDB" id="A0A3N1D1F1"/>
<dbReference type="InterPro" id="IPR036890">
    <property type="entry name" value="HATPase_C_sf"/>
</dbReference>
<evidence type="ECO:0000259" key="2">
    <source>
        <dbReference type="Pfam" id="PF13581"/>
    </source>
</evidence>
<keyword evidence="1" id="KW-0808">Transferase</keyword>
<dbReference type="GO" id="GO:0004674">
    <property type="term" value="F:protein serine/threonine kinase activity"/>
    <property type="evidence" value="ECO:0007669"/>
    <property type="project" value="UniProtKB-KW"/>
</dbReference>